<accession>Q4SRL0</accession>
<sequence length="32" mass="3492">MPYEDNSWATPAKTESGLRSNSTAEPGSKQHN</sequence>
<reference evidence="2" key="2">
    <citation type="submission" date="2004-02" db="EMBL/GenBank/DDBJ databases">
        <authorList>
            <consortium name="Genoscope"/>
            <consortium name="Whitehead Institute Centre for Genome Research"/>
        </authorList>
    </citation>
    <scope>NUCLEOTIDE SEQUENCE</scope>
</reference>
<organism evidence="2">
    <name type="scientific">Tetraodon nigroviridis</name>
    <name type="common">Spotted green pufferfish</name>
    <name type="synonym">Chelonodon nigroviridis</name>
    <dbReference type="NCBI Taxonomy" id="99883"/>
    <lineage>
        <taxon>Eukaryota</taxon>
        <taxon>Metazoa</taxon>
        <taxon>Chordata</taxon>
        <taxon>Craniata</taxon>
        <taxon>Vertebrata</taxon>
        <taxon>Euteleostomi</taxon>
        <taxon>Actinopterygii</taxon>
        <taxon>Neopterygii</taxon>
        <taxon>Teleostei</taxon>
        <taxon>Neoteleostei</taxon>
        <taxon>Acanthomorphata</taxon>
        <taxon>Eupercaria</taxon>
        <taxon>Tetraodontiformes</taxon>
        <taxon>Tetradontoidea</taxon>
        <taxon>Tetraodontidae</taxon>
        <taxon>Tetraodon</taxon>
    </lineage>
</organism>
<dbReference type="AlphaFoldDB" id="Q4SRL0"/>
<name>Q4SRL0_TETNG</name>
<evidence type="ECO:0000313" key="2">
    <source>
        <dbReference type="EMBL" id="CAF96722.1"/>
    </source>
</evidence>
<dbReference type="EMBL" id="CAAE01014525">
    <property type="protein sequence ID" value="CAF96722.1"/>
    <property type="molecule type" value="Genomic_DNA"/>
</dbReference>
<comment type="caution">
    <text evidence="2">The sequence shown here is derived from an EMBL/GenBank/DDBJ whole genome shotgun (WGS) entry which is preliminary data.</text>
</comment>
<protein>
    <submittedName>
        <fullName evidence="2">(spotted green pufferfish) hypothetical protein</fullName>
    </submittedName>
</protein>
<evidence type="ECO:0000256" key="1">
    <source>
        <dbReference type="SAM" id="MobiDB-lite"/>
    </source>
</evidence>
<feature type="region of interest" description="Disordered" evidence="1">
    <location>
        <begin position="1"/>
        <end position="32"/>
    </location>
</feature>
<reference evidence="2" key="1">
    <citation type="journal article" date="2004" name="Nature">
        <title>Genome duplication in the teleost fish Tetraodon nigroviridis reveals the early vertebrate proto-karyotype.</title>
        <authorList>
            <person name="Jaillon O."/>
            <person name="Aury J.-M."/>
            <person name="Brunet F."/>
            <person name="Petit J.-L."/>
            <person name="Stange-Thomann N."/>
            <person name="Mauceli E."/>
            <person name="Bouneau L."/>
            <person name="Fischer C."/>
            <person name="Ozouf-Costaz C."/>
            <person name="Bernot A."/>
            <person name="Nicaud S."/>
            <person name="Jaffe D."/>
            <person name="Fisher S."/>
            <person name="Lutfalla G."/>
            <person name="Dossat C."/>
            <person name="Segurens B."/>
            <person name="Dasilva C."/>
            <person name="Salanoubat M."/>
            <person name="Levy M."/>
            <person name="Boudet N."/>
            <person name="Castellano S."/>
            <person name="Anthouard V."/>
            <person name="Jubin C."/>
            <person name="Castelli V."/>
            <person name="Katinka M."/>
            <person name="Vacherie B."/>
            <person name="Biemont C."/>
            <person name="Skalli Z."/>
            <person name="Cattolico L."/>
            <person name="Poulain J."/>
            <person name="De Berardinis V."/>
            <person name="Cruaud C."/>
            <person name="Duprat S."/>
            <person name="Brottier P."/>
            <person name="Coutanceau J.-P."/>
            <person name="Gouzy J."/>
            <person name="Parra G."/>
            <person name="Lardier G."/>
            <person name="Chapple C."/>
            <person name="McKernan K.J."/>
            <person name="McEwan P."/>
            <person name="Bosak S."/>
            <person name="Kellis M."/>
            <person name="Volff J.-N."/>
            <person name="Guigo R."/>
            <person name="Zody M.C."/>
            <person name="Mesirov J."/>
            <person name="Lindblad-Toh K."/>
            <person name="Birren B."/>
            <person name="Nusbaum C."/>
            <person name="Kahn D."/>
            <person name="Robinson-Rechavi M."/>
            <person name="Laudet V."/>
            <person name="Schachter V."/>
            <person name="Quetier F."/>
            <person name="Saurin W."/>
            <person name="Scarpelli C."/>
            <person name="Wincker P."/>
            <person name="Lander E.S."/>
            <person name="Weissenbach J."/>
            <person name="Roest Crollius H."/>
        </authorList>
    </citation>
    <scope>NUCLEOTIDE SEQUENCE [LARGE SCALE GENOMIC DNA]</scope>
</reference>
<dbReference type="KEGG" id="tng:GSTEN00013869G001"/>
<proteinExistence type="predicted"/>
<gene>
    <name evidence="2" type="ORF">GSTENG00013869001</name>
</gene>